<feature type="transmembrane region" description="Helical" evidence="1">
    <location>
        <begin position="242"/>
        <end position="262"/>
    </location>
</feature>
<dbReference type="InterPro" id="IPR012349">
    <property type="entry name" value="Split_barrel_FMN-bd"/>
</dbReference>
<protein>
    <submittedName>
        <fullName evidence="2">Nitroreductase family deazaflavin-dependent oxidoreductase</fullName>
    </submittedName>
</protein>
<dbReference type="EMBL" id="JAKRKC020000001">
    <property type="protein sequence ID" value="MCK2217327.1"/>
    <property type="molecule type" value="Genomic_DNA"/>
</dbReference>
<keyword evidence="3" id="KW-1185">Reference proteome</keyword>
<accession>A0ABT0FYD4</accession>
<dbReference type="Gene3D" id="2.30.110.10">
    <property type="entry name" value="Electron Transport, Fmn-binding Protein, Chain A"/>
    <property type="match status" value="1"/>
</dbReference>
<dbReference type="InterPro" id="IPR004378">
    <property type="entry name" value="F420H2_quin_Rdtase"/>
</dbReference>
<keyword evidence="1" id="KW-0812">Transmembrane</keyword>
<name>A0ABT0FYD4_9ACTN</name>
<comment type="caution">
    <text evidence="2">The sequence shown here is derived from an EMBL/GenBank/DDBJ whole genome shotgun (WGS) entry which is preliminary data.</text>
</comment>
<feature type="transmembrane region" description="Helical" evidence="1">
    <location>
        <begin position="178"/>
        <end position="203"/>
    </location>
</feature>
<sequence length="346" mass="36708">MERPSLTRPPGRHAPRRLDRLQNLLNPFVVRLLRSPLHDLVSGSVALLEVTGRRSGRLLAVPVSYRRERDVLRVLTRRSRQWWRNVRGGAPLRALVGGVTYEAVADAGPADPEAGGELVAVTVHLEARAPAAGPGPRGLWRRWFAAVTLGEIAGFAVPAVTGALAAGVPWGLLGIGPLLQGATIVAAGLAEGVVLGLAQAYALRSALPGAGTREWVRATAGGAGIAWTVGALPFVLGERLWRWHPAVLVLLGVVLLAGMGVLQWRVLRRHVPRAWRWVPATMAAWLVALGAFMLVATPLWQEGQPGWLVAAVGVLAGAVMAATVAALTGLALVRLLRPVMVLRPPT</sequence>
<organism evidence="2 3">
    <name type="scientific">Actinomadura luzonensis</name>
    <dbReference type="NCBI Taxonomy" id="2805427"/>
    <lineage>
        <taxon>Bacteria</taxon>
        <taxon>Bacillati</taxon>
        <taxon>Actinomycetota</taxon>
        <taxon>Actinomycetes</taxon>
        <taxon>Streptosporangiales</taxon>
        <taxon>Thermomonosporaceae</taxon>
        <taxon>Actinomadura</taxon>
    </lineage>
</organism>
<reference evidence="2 3" key="1">
    <citation type="submission" date="2022-04" db="EMBL/GenBank/DDBJ databases">
        <title>Genome draft of Actinomadura sp. ATCC 31491.</title>
        <authorList>
            <person name="Shi X."/>
            <person name="Du Y."/>
        </authorList>
    </citation>
    <scope>NUCLEOTIDE SEQUENCE [LARGE SCALE GENOMIC DNA]</scope>
    <source>
        <strain evidence="2 3">ATCC 31491</strain>
    </source>
</reference>
<feature type="transmembrane region" description="Helical" evidence="1">
    <location>
        <begin position="307"/>
        <end position="333"/>
    </location>
</feature>
<keyword evidence="1" id="KW-1133">Transmembrane helix</keyword>
<dbReference type="RefSeq" id="WP_242383439.1">
    <property type="nucleotide sequence ID" value="NZ_JAKRKC020000001.1"/>
</dbReference>
<dbReference type="Pfam" id="PF04075">
    <property type="entry name" value="F420H2_quin_red"/>
    <property type="match status" value="1"/>
</dbReference>
<gene>
    <name evidence="2" type="ORF">MF672_026575</name>
</gene>
<evidence type="ECO:0000256" key="1">
    <source>
        <dbReference type="SAM" id="Phobius"/>
    </source>
</evidence>
<dbReference type="Proteomes" id="UP001317259">
    <property type="component" value="Unassembled WGS sequence"/>
</dbReference>
<evidence type="ECO:0000313" key="2">
    <source>
        <dbReference type="EMBL" id="MCK2217327.1"/>
    </source>
</evidence>
<proteinExistence type="predicted"/>
<feature type="transmembrane region" description="Helical" evidence="1">
    <location>
        <begin position="274"/>
        <end position="295"/>
    </location>
</feature>
<feature type="transmembrane region" description="Helical" evidence="1">
    <location>
        <begin position="143"/>
        <end position="166"/>
    </location>
</feature>
<evidence type="ECO:0000313" key="3">
    <source>
        <dbReference type="Proteomes" id="UP001317259"/>
    </source>
</evidence>
<feature type="transmembrane region" description="Helical" evidence="1">
    <location>
        <begin position="215"/>
        <end position="236"/>
    </location>
</feature>
<keyword evidence="1" id="KW-0472">Membrane</keyword>